<accession>A0ABR3GKR5</accession>
<evidence type="ECO:0000259" key="6">
    <source>
        <dbReference type="PROSITE" id="PS51192"/>
    </source>
</evidence>
<comment type="caution">
    <text evidence="8">The sequence shown here is derived from an EMBL/GenBank/DDBJ whole genome shotgun (WGS) entry which is preliminary data.</text>
</comment>
<evidence type="ECO:0000256" key="1">
    <source>
        <dbReference type="ARBA" id="ARBA00022741"/>
    </source>
</evidence>
<dbReference type="Pfam" id="PF26076">
    <property type="entry name" value="WHD_DDX60"/>
    <property type="match status" value="1"/>
</dbReference>
<dbReference type="SUPFAM" id="SSF52540">
    <property type="entry name" value="P-loop containing nucleoside triphosphate hydrolases"/>
    <property type="match status" value="1"/>
</dbReference>
<dbReference type="InterPro" id="IPR014001">
    <property type="entry name" value="Helicase_ATP-bd"/>
</dbReference>
<feature type="region of interest" description="Disordered" evidence="5">
    <location>
        <begin position="1176"/>
        <end position="1205"/>
    </location>
</feature>
<dbReference type="Gene3D" id="3.40.50.300">
    <property type="entry name" value="P-loop containing nucleotide triphosphate hydrolases"/>
    <property type="match status" value="2"/>
</dbReference>
<name>A0ABR3GKR5_9PEZI</name>
<evidence type="ECO:0000259" key="7">
    <source>
        <dbReference type="PROSITE" id="PS51194"/>
    </source>
</evidence>
<feature type="compositionally biased region" description="Basic and acidic residues" evidence="5">
    <location>
        <begin position="1196"/>
        <end position="1205"/>
    </location>
</feature>
<dbReference type="CDD" id="cd18025">
    <property type="entry name" value="DEXHc_DDX60"/>
    <property type="match status" value="1"/>
</dbReference>
<dbReference type="PANTHER" id="PTHR44533">
    <property type="entry name" value="DEAD/H RNA HELICASE, PUTATIVE-RELATED"/>
    <property type="match status" value="1"/>
</dbReference>
<dbReference type="PROSITE" id="PS51194">
    <property type="entry name" value="HELICASE_CTER"/>
    <property type="match status" value="1"/>
</dbReference>
<feature type="region of interest" description="Disordered" evidence="5">
    <location>
        <begin position="1681"/>
        <end position="1714"/>
    </location>
</feature>
<dbReference type="PROSITE" id="PS51192">
    <property type="entry name" value="HELICASE_ATP_BIND_1"/>
    <property type="match status" value="1"/>
</dbReference>
<dbReference type="Pfam" id="PF00270">
    <property type="entry name" value="DEAD"/>
    <property type="match status" value="1"/>
</dbReference>
<dbReference type="EMBL" id="JBBBZM010000049">
    <property type="protein sequence ID" value="KAL0636481.1"/>
    <property type="molecule type" value="Genomic_DNA"/>
</dbReference>
<keyword evidence="3" id="KW-0347">Helicase</keyword>
<dbReference type="SMART" id="SM00487">
    <property type="entry name" value="DEXDc"/>
    <property type="match status" value="1"/>
</dbReference>
<dbReference type="SMART" id="SM00490">
    <property type="entry name" value="HELICc"/>
    <property type="match status" value="1"/>
</dbReference>
<feature type="domain" description="Helicase C-terminal" evidence="7">
    <location>
        <begin position="1198"/>
        <end position="1379"/>
    </location>
</feature>
<dbReference type="InterPro" id="IPR052431">
    <property type="entry name" value="SKI2_subfamily_helicases"/>
</dbReference>
<dbReference type="PANTHER" id="PTHR44533:SF4">
    <property type="entry name" value="DEAD_H RNA HELICASE, PUTATIVE-RELATED"/>
    <property type="match status" value="1"/>
</dbReference>
<evidence type="ECO:0000313" key="9">
    <source>
        <dbReference type="Proteomes" id="UP001447188"/>
    </source>
</evidence>
<feature type="region of interest" description="Disordered" evidence="5">
    <location>
        <begin position="538"/>
        <end position="559"/>
    </location>
</feature>
<feature type="compositionally biased region" description="Acidic residues" evidence="5">
    <location>
        <begin position="1699"/>
        <end position="1714"/>
    </location>
</feature>
<protein>
    <recommendedName>
        <fullName evidence="10">DEAD/DEAH box helicase</fullName>
    </recommendedName>
</protein>
<proteinExistence type="predicted"/>
<dbReference type="Pfam" id="PF23002">
    <property type="entry name" value="PIN-like_DDX60"/>
    <property type="match status" value="1"/>
</dbReference>
<dbReference type="InterPro" id="IPR055124">
    <property type="entry name" value="PIN-like_DDX60"/>
</dbReference>
<feature type="domain" description="Helicase ATP-binding" evidence="6">
    <location>
        <begin position="750"/>
        <end position="920"/>
    </location>
</feature>
<keyword evidence="9" id="KW-1185">Reference proteome</keyword>
<dbReference type="Pfam" id="PF00271">
    <property type="entry name" value="Helicase_C"/>
    <property type="match status" value="1"/>
</dbReference>
<sequence length="1747" mass="197126">MTEMEEELNVWCQRLHPVRIDLVGDYAGQELFFIEGDSLLRLAFIDTRIDMDDGFQLLHAVYVVECFLANLRKRKCNFHLVFFEENSYLCVPSRASSESGHNYLFARSAVIRHLLSVSESLTVEDTFSIFQFQSSGDGNFQEYLATTRPYFVMCHDGMDGLRNRLLQFVTKGFIWRMVTAGYSVALINDVEFRDSKVMATIVQGGPKVNFTADQLQRRSQIIYKKFTQGHSPVVPYDYEFPVIPVDAVLSERELMAVASISAILKGSGLSAMEVSHAAIFVLHIALLNHLSLPQRRFDYVEPQSTAWKGSNKTFGWIIVVSRHFLGIESYQQAAARLESNIHDYIDGRLFGKLRSQIESGDFQPDSFPEPVLKDFMRMAGAIEAASGFPVSLPSQIRRNSHRPSVQPVVDACAELEVLPFSNPTFDVFLSQIKLAVDTSAGALEVDNRNRRLQGPTQRHTGRFLEERIPVAVPAYWRHRDPKGLASWRLKRDQLNVSRMTKYAASLVGAKGKMLEPIVITKDPTQLDIREPSTKRVVSQVEKKNKSKAGSKKADIRAENNKKLSEKGDLALQRMWKTICRDIQTIMDEETKILKLDQFLDNISSNLSDKGYVVETEVRLYKIWVLQRIWAGVCRADTRNDGYEVAVMIFDEARKVLVSKGLTKRVHEILGNLFRALGIAMPLRGSPRALLDIKLSFNTTWDGTSAADIGLRMTSTEFQLRCCGQYMDRDMGSKPDPRVSFEPDEWQRKVLDEIDQNNSVFVVAPTSAGKTFISFYAMEKVLRSGEEGVLVYIAPTKALVNQIAAEIMARFRKTYAHAGTSVWAIHTRGSRINNPTGCQILVTVPHILQIMLLSPKNANSWSTRVKRIIFDEIHCIGQAEDGVVWEQLLLLAPCPIIALSATVGNPEEFNSWMRSTQEESLGIKLTMVQHHHRYSDLRKFFYSHPQAYRFTGLRMSSRFTRLEGTPCFIPMHPIASLVNSSRGMPDDLALEPGDCLSLYKAMKRYSTEEYQIERSLDPEVFFAECPVIRKVDMIRWEDELKAVFRQWMKPSESPFDQVIQELGGQLVERSGTRPGRLLEENSGTGGGIVDEDHQSERVLEEASEIASNLSTLLKSTLPLLDELNSKNALPALLFSYDRAICEKLCASIMRQLEEAEGSWKKTSPEWATILRKWKEHNEAKNSRAAKKQAKSAARNQEGSKEERERELVSEGPSFFDSFNPNDPLLQFSFADKSKCTQEELNEELRHLGRIDLLPRYLLDALRRGVGVHHTGLNRQYLHTVEMLFRRGYLRVAIATGTLSLGINMPCKTVVFAGDSVWLTALNFRQASGRAGRRGFDNLGNVVFLGVPLNKAQFLISSKLPSLMGHFPITTSLVLRLFSLLHDSNNSDHAKKAINGLLSQPRLYLGGDSFKEQVLHHLRFSIEYLRRQNLLGPGGETLHFAKVTGHLYYTENSSFAFHALLRNGFFHSICADIGRRPRWTCMNIMLVLSHLFGRHPCRKSDLVNKLPPLPRRATTILEKHNNDTLRIYTTYVKTFSREHCSNTADNVLPFSHLVCGLTEVSPKEVPITPLPPVLARSSFVALSGLGDTFSSISDLTDSVRAGIFLEKAAVPYVPTGEKVLLNSYLLDFYRHGEVITLIKQNKVRRSDIWYLLNEFSLVLATIVSSLESSTACESDDDIFDVAGLGDMDEPEAGDQGPVVGNEEEESDWDGPSDDGYGDPVMDEAGLLKVSIAFNLLKKTFDEKFRAMWA</sequence>
<evidence type="ECO:0000256" key="2">
    <source>
        <dbReference type="ARBA" id="ARBA00022801"/>
    </source>
</evidence>
<dbReference type="InterPro" id="IPR011545">
    <property type="entry name" value="DEAD/DEAH_box_helicase_dom"/>
</dbReference>
<dbReference type="Proteomes" id="UP001447188">
    <property type="component" value="Unassembled WGS sequence"/>
</dbReference>
<organism evidence="8 9">
    <name type="scientific">Discina gigas</name>
    <dbReference type="NCBI Taxonomy" id="1032678"/>
    <lineage>
        <taxon>Eukaryota</taxon>
        <taxon>Fungi</taxon>
        <taxon>Dikarya</taxon>
        <taxon>Ascomycota</taxon>
        <taxon>Pezizomycotina</taxon>
        <taxon>Pezizomycetes</taxon>
        <taxon>Pezizales</taxon>
        <taxon>Discinaceae</taxon>
        <taxon>Discina</taxon>
    </lineage>
</organism>
<dbReference type="InterPro" id="IPR027417">
    <property type="entry name" value="P-loop_NTPase"/>
</dbReference>
<dbReference type="InterPro" id="IPR059032">
    <property type="entry name" value="WHD_DDX60"/>
</dbReference>
<keyword evidence="1" id="KW-0547">Nucleotide-binding</keyword>
<gene>
    <name evidence="8" type="ORF">Q9L58_004531</name>
</gene>
<evidence type="ECO:0000313" key="8">
    <source>
        <dbReference type="EMBL" id="KAL0636481.1"/>
    </source>
</evidence>
<keyword evidence="4" id="KW-0067">ATP-binding</keyword>
<evidence type="ECO:0000256" key="3">
    <source>
        <dbReference type="ARBA" id="ARBA00022806"/>
    </source>
</evidence>
<evidence type="ECO:0000256" key="5">
    <source>
        <dbReference type="SAM" id="MobiDB-lite"/>
    </source>
</evidence>
<keyword evidence="2" id="KW-0378">Hydrolase</keyword>
<evidence type="ECO:0008006" key="10">
    <source>
        <dbReference type="Google" id="ProtNLM"/>
    </source>
</evidence>
<dbReference type="InterPro" id="IPR001650">
    <property type="entry name" value="Helicase_C-like"/>
</dbReference>
<reference evidence="8 9" key="1">
    <citation type="submission" date="2024-02" db="EMBL/GenBank/DDBJ databases">
        <title>Discinaceae phylogenomics.</title>
        <authorList>
            <person name="Dirks A.C."/>
            <person name="James T.Y."/>
        </authorList>
    </citation>
    <scope>NUCLEOTIDE SEQUENCE [LARGE SCALE GENOMIC DNA]</scope>
    <source>
        <strain evidence="8 9">ACD0624</strain>
    </source>
</reference>
<evidence type="ECO:0000256" key="4">
    <source>
        <dbReference type="ARBA" id="ARBA00022840"/>
    </source>
</evidence>